<dbReference type="EMBL" id="CAEZSV010000107">
    <property type="protein sequence ID" value="CAB4554477.1"/>
    <property type="molecule type" value="Genomic_DNA"/>
</dbReference>
<protein>
    <submittedName>
        <fullName evidence="5">Unannotated protein</fullName>
    </submittedName>
</protein>
<proteinExistence type="predicted"/>
<gene>
    <name evidence="5" type="ORF">UFOPK1506_00663</name>
</gene>
<evidence type="ECO:0000256" key="3">
    <source>
        <dbReference type="ARBA" id="ARBA00022842"/>
    </source>
</evidence>
<dbReference type="PANTHER" id="PTHR13794:SF58">
    <property type="entry name" value="MITOCHONDRIAL ENOLASE SUPERFAMILY MEMBER 1"/>
    <property type="match status" value="1"/>
</dbReference>
<evidence type="ECO:0000313" key="5">
    <source>
        <dbReference type="EMBL" id="CAB4554477.1"/>
    </source>
</evidence>
<dbReference type="Pfam" id="PF02746">
    <property type="entry name" value="MR_MLE_N"/>
    <property type="match status" value="1"/>
</dbReference>
<dbReference type="Pfam" id="PF13378">
    <property type="entry name" value="MR_MLE_C"/>
    <property type="match status" value="1"/>
</dbReference>
<dbReference type="CDD" id="cd03316">
    <property type="entry name" value="MR_like"/>
    <property type="match status" value="1"/>
</dbReference>
<comment type="cofactor">
    <cofactor evidence="1">
        <name>Mg(2+)</name>
        <dbReference type="ChEBI" id="CHEBI:18420"/>
    </cofactor>
</comment>
<dbReference type="InterPro" id="IPR046945">
    <property type="entry name" value="RHMD-like"/>
</dbReference>
<sequence>MKITEIRIAGLRGATPKGGWSEELEPENVVHTLVAIHTDEGLVGIGAVFTSEELVRASLEILKPLLIGESAVEPERVSEKLHQNTFWLGRGGSITHTISGIDIALWDLFGKVTKQPIGRFFGGRLREKVMPYASLLMDEPPIMQANLRNLLSQGFKAFKIGWGTFGRISPANDELLVRSAREAIGDDCFLAVDAGGSDAYWKGSLRWAINASHMLAEYNVGWFEEALHPDDLEGFKTLRKSSPVPISGGEVLTRRQSFIPFITQGAFDIIQPDVVKCGGISEWRRIANMAEDHGIQMIPHGWNTAVGLATDLQLSSAFHRTNFVEYCTGAPYVDDITKKPWVLDKEGMLEIPSGPGIGIELDPAKVEKYSGVTNLLS</sequence>
<reference evidence="5" key="1">
    <citation type="submission" date="2020-05" db="EMBL/GenBank/DDBJ databases">
        <authorList>
            <person name="Chiriac C."/>
            <person name="Salcher M."/>
            <person name="Ghai R."/>
            <person name="Kavagutti S V."/>
        </authorList>
    </citation>
    <scope>NUCLEOTIDE SEQUENCE</scope>
</reference>
<dbReference type="GO" id="GO:0016836">
    <property type="term" value="F:hydro-lyase activity"/>
    <property type="evidence" value="ECO:0007669"/>
    <property type="project" value="TreeGrafter"/>
</dbReference>
<dbReference type="Gene3D" id="3.30.390.10">
    <property type="entry name" value="Enolase-like, N-terminal domain"/>
    <property type="match status" value="1"/>
</dbReference>
<dbReference type="InterPro" id="IPR036849">
    <property type="entry name" value="Enolase-like_C_sf"/>
</dbReference>
<evidence type="ECO:0000259" key="4">
    <source>
        <dbReference type="SMART" id="SM00922"/>
    </source>
</evidence>
<dbReference type="GO" id="GO:0000287">
    <property type="term" value="F:magnesium ion binding"/>
    <property type="evidence" value="ECO:0007669"/>
    <property type="project" value="TreeGrafter"/>
</dbReference>
<keyword evidence="2" id="KW-0479">Metal-binding</keyword>
<dbReference type="GO" id="GO:0016052">
    <property type="term" value="P:carbohydrate catabolic process"/>
    <property type="evidence" value="ECO:0007669"/>
    <property type="project" value="TreeGrafter"/>
</dbReference>
<dbReference type="Gene3D" id="3.20.20.120">
    <property type="entry name" value="Enolase-like C-terminal domain"/>
    <property type="match status" value="1"/>
</dbReference>
<dbReference type="InterPro" id="IPR029065">
    <property type="entry name" value="Enolase_C-like"/>
</dbReference>
<keyword evidence="3" id="KW-0460">Magnesium</keyword>
<feature type="domain" description="Mandelate racemase/muconate lactonizing enzyme C-terminal" evidence="4">
    <location>
        <begin position="140"/>
        <end position="245"/>
    </location>
</feature>
<dbReference type="SFLD" id="SFLDS00001">
    <property type="entry name" value="Enolase"/>
    <property type="match status" value="1"/>
</dbReference>
<dbReference type="InterPro" id="IPR013341">
    <property type="entry name" value="Mandelate_racemase_N_dom"/>
</dbReference>
<evidence type="ECO:0000256" key="2">
    <source>
        <dbReference type="ARBA" id="ARBA00022723"/>
    </source>
</evidence>
<name>A0A6J6CT51_9ZZZZ</name>
<accession>A0A6J6CT51</accession>
<dbReference type="SMART" id="SM00922">
    <property type="entry name" value="MR_MLE"/>
    <property type="match status" value="1"/>
</dbReference>
<dbReference type="InterPro" id="IPR029017">
    <property type="entry name" value="Enolase-like_N"/>
</dbReference>
<evidence type="ECO:0000256" key="1">
    <source>
        <dbReference type="ARBA" id="ARBA00001946"/>
    </source>
</evidence>
<dbReference type="AlphaFoldDB" id="A0A6J6CT51"/>
<dbReference type="SUPFAM" id="SSF51604">
    <property type="entry name" value="Enolase C-terminal domain-like"/>
    <property type="match status" value="1"/>
</dbReference>
<dbReference type="PANTHER" id="PTHR13794">
    <property type="entry name" value="ENOLASE SUPERFAMILY, MANDELATE RACEMASE"/>
    <property type="match status" value="1"/>
</dbReference>
<dbReference type="SFLD" id="SFLDG00179">
    <property type="entry name" value="mandelate_racemase"/>
    <property type="match status" value="1"/>
</dbReference>
<organism evidence="5">
    <name type="scientific">freshwater metagenome</name>
    <dbReference type="NCBI Taxonomy" id="449393"/>
    <lineage>
        <taxon>unclassified sequences</taxon>
        <taxon>metagenomes</taxon>
        <taxon>ecological metagenomes</taxon>
    </lineage>
</organism>
<dbReference type="SUPFAM" id="SSF54826">
    <property type="entry name" value="Enolase N-terminal domain-like"/>
    <property type="match status" value="1"/>
</dbReference>
<dbReference type="InterPro" id="IPR013342">
    <property type="entry name" value="Mandelate_racemase_C"/>
</dbReference>